<dbReference type="Proteomes" id="UP001156601">
    <property type="component" value="Unassembled WGS sequence"/>
</dbReference>
<evidence type="ECO:0000313" key="2">
    <source>
        <dbReference type="Proteomes" id="UP001156601"/>
    </source>
</evidence>
<evidence type="ECO:0000313" key="1">
    <source>
        <dbReference type="EMBL" id="GLR72169.1"/>
    </source>
</evidence>
<sequence length="58" mass="6639">MNFGQAVVQSYVFEILFTNHTIAINEIITSHSSYYLSQPFVKKCKVLSAFCKATEPRH</sequence>
<dbReference type="EMBL" id="BSOT01000007">
    <property type="protein sequence ID" value="GLR72169.1"/>
    <property type="molecule type" value="Genomic_DNA"/>
</dbReference>
<organism evidence="1 2">
    <name type="scientific">Agaribacter marinus</name>
    <dbReference type="NCBI Taxonomy" id="1431249"/>
    <lineage>
        <taxon>Bacteria</taxon>
        <taxon>Pseudomonadati</taxon>
        <taxon>Pseudomonadota</taxon>
        <taxon>Gammaproteobacteria</taxon>
        <taxon>Alteromonadales</taxon>
        <taxon>Alteromonadaceae</taxon>
        <taxon>Agaribacter</taxon>
    </lineage>
</organism>
<reference evidence="1" key="1">
    <citation type="journal article" date="2014" name="Int. J. Syst. Evol. Microbiol.">
        <title>Complete genome sequence of Corynebacterium casei LMG S-19264T (=DSM 44701T), isolated from a smear-ripened cheese.</title>
        <authorList>
            <consortium name="US DOE Joint Genome Institute (JGI-PGF)"/>
            <person name="Walter F."/>
            <person name="Albersmeier A."/>
            <person name="Kalinowski J."/>
            <person name="Ruckert C."/>
        </authorList>
    </citation>
    <scope>NUCLEOTIDE SEQUENCE</scope>
    <source>
        <strain evidence="1">NBRC 110023</strain>
    </source>
</reference>
<reference evidence="1" key="2">
    <citation type="submission" date="2023-01" db="EMBL/GenBank/DDBJ databases">
        <title>Draft genome sequence of Agaribacter marinus strain NBRC 110023.</title>
        <authorList>
            <person name="Sun Q."/>
            <person name="Mori K."/>
        </authorList>
    </citation>
    <scope>NUCLEOTIDE SEQUENCE</scope>
    <source>
        <strain evidence="1">NBRC 110023</strain>
    </source>
</reference>
<comment type="caution">
    <text evidence="1">The sequence shown here is derived from an EMBL/GenBank/DDBJ whole genome shotgun (WGS) entry which is preliminary data.</text>
</comment>
<accession>A0AA37WL88</accession>
<name>A0AA37WL88_9ALTE</name>
<protein>
    <submittedName>
        <fullName evidence="1">Uncharacterized protein</fullName>
    </submittedName>
</protein>
<keyword evidence="2" id="KW-1185">Reference proteome</keyword>
<gene>
    <name evidence="1" type="ORF">GCM10007852_30770</name>
</gene>
<proteinExistence type="predicted"/>
<dbReference type="AlphaFoldDB" id="A0AA37WL88"/>